<dbReference type="PANTHER" id="PTHR22781">
    <property type="entry name" value="DELTA ADAPTIN-RELATED"/>
    <property type="match status" value="1"/>
</dbReference>
<gene>
    <name evidence="8" type="ORF">PRELSG_0109900</name>
</gene>
<dbReference type="GO" id="GO:0006623">
    <property type="term" value="P:protein targeting to vacuole"/>
    <property type="evidence" value="ECO:0007669"/>
    <property type="project" value="TreeGrafter"/>
</dbReference>
<evidence type="ECO:0000313" key="9">
    <source>
        <dbReference type="Proteomes" id="UP000220158"/>
    </source>
</evidence>
<keyword evidence="5" id="KW-0653">Protein transport</keyword>
<name>A0A1J1H0L1_PLARL</name>
<dbReference type="OMA" id="IHIFYTN"/>
<dbReference type="Proteomes" id="UP000220158">
    <property type="component" value="Chromosome 1"/>
</dbReference>
<dbReference type="PANTHER" id="PTHR22781:SF12">
    <property type="entry name" value="AP-3 COMPLEX SUBUNIT DELTA-1"/>
    <property type="match status" value="1"/>
</dbReference>
<keyword evidence="9" id="KW-1185">Reference proteome</keyword>
<keyword evidence="3" id="KW-0813">Transport</keyword>
<evidence type="ECO:0000256" key="7">
    <source>
        <dbReference type="SAM" id="Phobius"/>
    </source>
</evidence>
<evidence type="ECO:0000256" key="3">
    <source>
        <dbReference type="ARBA" id="ARBA00022448"/>
    </source>
</evidence>
<dbReference type="OrthoDB" id="10264595at2759"/>
<dbReference type="SUPFAM" id="SSF48371">
    <property type="entry name" value="ARM repeat"/>
    <property type="match status" value="1"/>
</dbReference>
<evidence type="ECO:0000256" key="4">
    <source>
        <dbReference type="ARBA" id="ARBA00022737"/>
    </source>
</evidence>
<keyword evidence="4" id="KW-0677">Repeat</keyword>
<dbReference type="GeneID" id="39734349"/>
<dbReference type="GO" id="GO:0030123">
    <property type="term" value="C:AP-3 adaptor complex"/>
    <property type="evidence" value="ECO:0007669"/>
    <property type="project" value="InterPro"/>
</dbReference>
<evidence type="ECO:0000256" key="5">
    <source>
        <dbReference type="ARBA" id="ARBA00022927"/>
    </source>
</evidence>
<dbReference type="GO" id="GO:0006896">
    <property type="term" value="P:Golgi to vacuole transport"/>
    <property type="evidence" value="ECO:0007669"/>
    <property type="project" value="TreeGrafter"/>
</dbReference>
<sequence length="1346" mass="162493">MDSSFIELIKDIKRDDSVKNLEKNYQICVNKLKDLEKRKQNDKIFVLNSIIKEKSFILLKLLYLQMFGKKIDKEYNFSVIELLTCNKYVLKRRGYFFLNNINDNVDIIFLSINLFKKELSKENIANSENNAKTTVINSISNLSSALIKDNINLFNKIESNKSQFVPGLNMNKDLKIFNTVLILNSISNICTDIMSSNIYNDIFLLLNSSYMYIRKKAIICFYKLVISNLDILHLFLDFIKKQFISLYNNQSTSYEKTPNDEIDYTYRNNTFLCCLIINILAEIFSTLEKNDQKSNNEKYKKTNEKRKDEDEDRNNLDSVHSVSEYLKKFLSFIPFIYNILNERLSLIDNWKLIKIIKFLNKLIKYEIRIYKKFLSIIIHIFYTNKAKSIVFECFEFILFNYKRIYNIDIKIDQYITNNIQSEKKSTVNNNNVIEIDKNSSQENIVTSENKIIKENNKMANEIIDINYSNNFDKFLYYCFKQLLKYFFSEDKNIVYITTKLYKYVFVITDLYDAFVEYDLLNDFSHNILKNFYQKDFTIRKNLLNILYYLINKNNFQNIAYNIIVYLYNNVENDFSDEYINVILKYGKNNLNNMENINLYIFILFYILCLNNHNKALDTLKQILQINKEIKETHMTTIFLSSIFTITYGIIIIKNNLEKIHYTLDDAQKSKKNFETVNTNEICSNNYLDYYKNSKCYENNNIKNNEENRNDNNNNEDKKKDNISKIYCGTNDMNDKVNGSLYKNIEKEKFKIINNVYNDENYNMIIINDIYNFKKEFKEFEKLNKYDIFEYIIIILNLYDKINHNKGKCKYQDLNCIDVASFEFIIYFISIYVEEAYDKIKEFKNSEFLKIFFFSLYLFFINFSSSSILWNITKIFIFFYQFKENEDLHFYFQKLEHHINYLINKKNDVVNLDKCFMLKNILALLNNKKNEDTFNFYNYFTNFLEFKENDVKFNFEKPFKYSDSFFYDTEENEKKEEKKKNEYQEIYSVNTVSNVTDNNNEKNLNKEKPNEHIEKNILENDFYVLVEKQKEYMKIWKSKNIFFLIDKNEHFKLYFQINKGDCLLFLYIELLDKEIIINNFNLYSSSDVIKYDNILNSKNYNNFEFIDDDTNNFYGINFDKNNQKETLNDYRYINNENDKCVKKITNVEIFNENYIISLKYKNNISFIKLSYDYLYNFKNYENKNLHIPYANIQPLHLSVDEFKNVNKKNGKFRNMTYEIEIKKNLNINKYIFNYFLFLSEYLNFYFFNMKNIFFNFQNNADLDELRLIFCIKNSITKQNLEDKIILLVNVQHKAKNEIDNLRFYDVTIKMKILNDSEDLCNQVLNYFGFYLKKIFLQKIKIEYFNEE</sequence>
<comment type="subcellular location">
    <subcellularLocation>
        <location evidence="1">Endomembrane system</location>
    </subcellularLocation>
</comment>
<dbReference type="KEGG" id="prel:PRELSG_0109900"/>
<dbReference type="InterPro" id="IPR011989">
    <property type="entry name" value="ARM-like"/>
</dbReference>
<dbReference type="RefSeq" id="XP_028531459.1">
    <property type="nucleotide sequence ID" value="XM_028678967.1"/>
</dbReference>
<feature type="transmembrane region" description="Helical" evidence="7">
    <location>
        <begin position="634"/>
        <end position="652"/>
    </location>
</feature>
<reference evidence="8 9" key="1">
    <citation type="submission" date="2015-04" db="EMBL/GenBank/DDBJ databases">
        <authorList>
            <consortium name="Pathogen Informatics"/>
        </authorList>
    </citation>
    <scope>NUCLEOTIDE SEQUENCE [LARGE SCALE GENOMIC DNA]</scope>
    <source>
        <strain evidence="8 9">SGS1</strain>
    </source>
</reference>
<evidence type="ECO:0000313" key="8">
    <source>
        <dbReference type="EMBL" id="CRG98449.1"/>
    </source>
</evidence>
<evidence type="ECO:0000256" key="2">
    <source>
        <dbReference type="ARBA" id="ARBA00006613"/>
    </source>
</evidence>
<feature type="transmembrane region" description="Helical" evidence="7">
    <location>
        <begin position="848"/>
        <end position="869"/>
    </location>
</feature>
<protein>
    <submittedName>
        <fullName evidence="8">AP-3 complex subunit delta, putative</fullName>
    </submittedName>
</protein>
<dbReference type="VEuPathDB" id="PlasmoDB:PRELSG_0109900"/>
<keyword evidence="7" id="KW-1133">Transmembrane helix</keyword>
<keyword evidence="7" id="KW-0812">Transmembrane</keyword>
<accession>A0A1J1H0L1</accession>
<organism evidence="8 9">
    <name type="scientific">Plasmodium relictum</name>
    <dbReference type="NCBI Taxonomy" id="85471"/>
    <lineage>
        <taxon>Eukaryota</taxon>
        <taxon>Sar</taxon>
        <taxon>Alveolata</taxon>
        <taxon>Apicomplexa</taxon>
        <taxon>Aconoidasida</taxon>
        <taxon>Haemosporida</taxon>
        <taxon>Plasmodiidae</taxon>
        <taxon>Plasmodium</taxon>
        <taxon>Plasmodium (Haemamoeba)</taxon>
    </lineage>
</organism>
<dbReference type="GO" id="GO:0010008">
    <property type="term" value="C:endosome membrane"/>
    <property type="evidence" value="ECO:0007669"/>
    <property type="project" value="TreeGrafter"/>
</dbReference>
<dbReference type="EMBL" id="LN835296">
    <property type="protein sequence ID" value="CRG98449.1"/>
    <property type="molecule type" value="Genomic_DNA"/>
</dbReference>
<comment type="similarity">
    <text evidence="2">Belongs to the adaptor complexes large subunit family.</text>
</comment>
<dbReference type="InterPro" id="IPR016024">
    <property type="entry name" value="ARM-type_fold"/>
</dbReference>
<dbReference type="InterPro" id="IPR017105">
    <property type="entry name" value="AP3_complex_dsu"/>
</dbReference>
<keyword evidence="6 7" id="KW-0472">Membrane</keyword>
<evidence type="ECO:0000256" key="6">
    <source>
        <dbReference type="ARBA" id="ARBA00023136"/>
    </source>
</evidence>
<proteinExistence type="inferred from homology"/>
<dbReference type="Gene3D" id="1.25.10.10">
    <property type="entry name" value="Leucine-rich Repeat Variant"/>
    <property type="match status" value="1"/>
</dbReference>
<evidence type="ECO:0000256" key="1">
    <source>
        <dbReference type="ARBA" id="ARBA00004308"/>
    </source>
</evidence>